<sequence length="482" mass="53415">MAGIDGLIKFWKGEQGKGATWPALMEDHALSFSKPSERNTSGWKQSEVAAAAAASNENQQQQPKELRQRLITFTVRFENFNSMTFSAMKCYANFALSSHLQPKPLLPKPQQLPPFPSSFATKSSKTCLLAAKHLTISSSVQGFNFFDESKGTKPRESLVPCKAYEAHRFQPIQINIGFDKETKEVAAQKLKIGLYFATWWALNVVFNIYNKKVLNALPYPWLTSTLCLGTGSLMMLVSWATKITEAPKTDLKFWKDLFPVAVAHTIGLVAATMSMSKVATSFTQIFKSGEPAFSVLLSKFFLGEAFPLAVVLSILPIIGGCALAIATELDFDLTGFMEHMISDLAFVFRNIFSKRGMKSVGGTNYYACVCMMSLLILTPFALVMEGPQIWAAGWNKAASQIGPNFIWWVVVQTIFYHLYNQVSYMTLDKISPLSFSIGNVIMRRISVLIASIMIIQTRVQPVNALGAAIAIFGTFLYAQAKK</sequence>
<keyword evidence="2" id="KW-1185">Reference proteome</keyword>
<evidence type="ECO:0000313" key="2">
    <source>
        <dbReference type="Proteomes" id="UP000828048"/>
    </source>
</evidence>
<organism evidence="1 2">
    <name type="scientific">Vaccinium darrowii</name>
    <dbReference type="NCBI Taxonomy" id="229202"/>
    <lineage>
        <taxon>Eukaryota</taxon>
        <taxon>Viridiplantae</taxon>
        <taxon>Streptophyta</taxon>
        <taxon>Embryophyta</taxon>
        <taxon>Tracheophyta</taxon>
        <taxon>Spermatophyta</taxon>
        <taxon>Magnoliopsida</taxon>
        <taxon>eudicotyledons</taxon>
        <taxon>Gunneridae</taxon>
        <taxon>Pentapetalae</taxon>
        <taxon>asterids</taxon>
        <taxon>Ericales</taxon>
        <taxon>Ericaceae</taxon>
        <taxon>Vaccinioideae</taxon>
        <taxon>Vaccinieae</taxon>
        <taxon>Vaccinium</taxon>
    </lineage>
</organism>
<gene>
    <name evidence="1" type="ORF">Vadar_008319</name>
</gene>
<comment type="caution">
    <text evidence="1">The sequence shown here is derived from an EMBL/GenBank/DDBJ whole genome shotgun (WGS) entry which is preliminary data.</text>
</comment>
<dbReference type="Proteomes" id="UP000828048">
    <property type="component" value="Chromosome 4"/>
</dbReference>
<name>A0ACB7Z3Z3_9ERIC</name>
<proteinExistence type="predicted"/>
<protein>
    <submittedName>
        <fullName evidence="1">Uncharacterized protein</fullName>
    </submittedName>
</protein>
<dbReference type="EMBL" id="CM037154">
    <property type="protein sequence ID" value="KAH7860028.1"/>
    <property type="molecule type" value="Genomic_DNA"/>
</dbReference>
<accession>A0ACB7Z3Z3</accession>
<evidence type="ECO:0000313" key="1">
    <source>
        <dbReference type="EMBL" id="KAH7860028.1"/>
    </source>
</evidence>
<reference evidence="1 2" key="1">
    <citation type="journal article" date="2021" name="Hortic Res">
        <title>High-quality reference genome and annotation aids understanding of berry development for evergreen blueberry (Vaccinium darrowii).</title>
        <authorList>
            <person name="Yu J."/>
            <person name="Hulse-Kemp A.M."/>
            <person name="Babiker E."/>
            <person name="Staton M."/>
        </authorList>
    </citation>
    <scope>NUCLEOTIDE SEQUENCE [LARGE SCALE GENOMIC DNA]</scope>
    <source>
        <strain evidence="2">cv. NJ 8807/NJ 8810</strain>
        <tissue evidence="1">Young leaf</tissue>
    </source>
</reference>